<dbReference type="STRING" id="1142394.PSMK_25800"/>
<dbReference type="InterPro" id="IPR050764">
    <property type="entry name" value="CbbQ/NirQ/NorQ/GpvN"/>
</dbReference>
<name>I0IHK1_PHYMF</name>
<dbReference type="GO" id="GO:0016887">
    <property type="term" value="F:ATP hydrolysis activity"/>
    <property type="evidence" value="ECO:0007669"/>
    <property type="project" value="InterPro"/>
</dbReference>
<dbReference type="PANTHER" id="PTHR42759">
    <property type="entry name" value="MOXR FAMILY PROTEIN"/>
    <property type="match status" value="1"/>
</dbReference>
<dbReference type="KEGG" id="phm:PSMK_25800"/>
<dbReference type="EMBL" id="AP012338">
    <property type="protein sequence ID" value="BAM04739.1"/>
    <property type="molecule type" value="Genomic_DNA"/>
</dbReference>
<dbReference type="Gene3D" id="1.10.8.80">
    <property type="entry name" value="Magnesium chelatase subunit I, C-Terminal domain"/>
    <property type="match status" value="1"/>
</dbReference>
<dbReference type="CDD" id="cd00009">
    <property type="entry name" value="AAA"/>
    <property type="match status" value="1"/>
</dbReference>
<dbReference type="InterPro" id="IPR011703">
    <property type="entry name" value="ATPase_AAA-3"/>
</dbReference>
<dbReference type="Pfam" id="PF17863">
    <property type="entry name" value="AAA_lid_2"/>
    <property type="match status" value="1"/>
</dbReference>
<feature type="domain" description="AAA+ ATPase" evidence="1">
    <location>
        <begin position="44"/>
        <end position="188"/>
    </location>
</feature>
<dbReference type="SUPFAM" id="SSF52540">
    <property type="entry name" value="P-loop containing nucleoside triphosphate hydrolases"/>
    <property type="match status" value="1"/>
</dbReference>
<protein>
    <recommendedName>
        <fullName evidence="1">AAA+ ATPase domain-containing protein</fullName>
    </recommendedName>
</protein>
<dbReference type="Gene3D" id="3.40.50.300">
    <property type="entry name" value="P-loop containing nucleotide triphosphate hydrolases"/>
    <property type="match status" value="1"/>
</dbReference>
<accession>I0IHK1</accession>
<dbReference type="OrthoDB" id="9773454at2"/>
<proteinExistence type="predicted"/>
<organism evidence="2 3">
    <name type="scientific">Phycisphaera mikurensis (strain NBRC 102666 / KCTC 22515 / FYK2301M01)</name>
    <dbReference type="NCBI Taxonomy" id="1142394"/>
    <lineage>
        <taxon>Bacteria</taxon>
        <taxon>Pseudomonadati</taxon>
        <taxon>Planctomycetota</taxon>
        <taxon>Phycisphaerae</taxon>
        <taxon>Phycisphaerales</taxon>
        <taxon>Phycisphaeraceae</taxon>
        <taxon>Phycisphaera</taxon>
    </lineage>
</organism>
<evidence type="ECO:0000259" key="1">
    <source>
        <dbReference type="SMART" id="SM00382"/>
    </source>
</evidence>
<evidence type="ECO:0000313" key="3">
    <source>
        <dbReference type="Proteomes" id="UP000007881"/>
    </source>
</evidence>
<gene>
    <name evidence="2" type="ordered locus">PSMK_25800</name>
</gene>
<reference evidence="2 3" key="1">
    <citation type="submission" date="2012-02" db="EMBL/GenBank/DDBJ databases">
        <title>Complete genome sequence of Phycisphaera mikurensis NBRC 102666.</title>
        <authorList>
            <person name="Ankai A."/>
            <person name="Hosoyama A."/>
            <person name="Terui Y."/>
            <person name="Sekine M."/>
            <person name="Fukai R."/>
            <person name="Kato Y."/>
            <person name="Nakamura S."/>
            <person name="Yamada-Narita S."/>
            <person name="Kawakoshi A."/>
            <person name="Fukunaga Y."/>
            <person name="Yamazaki S."/>
            <person name="Fujita N."/>
        </authorList>
    </citation>
    <scope>NUCLEOTIDE SEQUENCE [LARGE SCALE GENOMIC DNA]</scope>
    <source>
        <strain evidence="3">NBRC 102666 / KCTC 22515 / FYK2301M01</strain>
    </source>
</reference>
<dbReference type="Pfam" id="PF07726">
    <property type="entry name" value="AAA_3"/>
    <property type="match status" value="1"/>
</dbReference>
<dbReference type="Proteomes" id="UP000007881">
    <property type="component" value="Chromosome"/>
</dbReference>
<dbReference type="PANTHER" id="PTHR42759:SF1">
    <property type="entry name" value="MAGNESIUM-CHELATASE SUBUNIT CHLD"/>
    <property type="match status" value="1"/>
</dbReference>
<dbReference type="RefSeq" id="WP_014437952.1">
    <property type="nucleotide sequence ID" value="NC_017080.1"/>
</dbReference>
<dbReference type="GO" id="GO:0005524">
    <property type="term" value="F:ATP binding"/>
    <property type="evidence" value="ECO:0007669"/>
    <property type="project" value="InterPro"/>
</dbReference>
<keyword evidence="3" id="KW-1185">Reference proteome</keyword>
<dbReference type="InterPro" id="IPR041628">
    <property type="entry name" value="ChlI/MoxR_AAA_lid"/>
</dbReference>
<dbReference type="SMART" id="SM00382">
    <property type="entry name" value="AAA"/>
    <property type="match status" value="1"/>
</dbReference>
<evidence type="ECO:0000313" key="2">
    <source>
        <dbReference type="EMBL" id="BAM04739.1"/>
    </source>
</evidence>
<dbReference type="PIRSF" id="PIRSF002849">
    <property type="entry name" value="AAA_ATPase_chaperone_MoxR_prd"/>
    <property type="match status" value="1"/>
</dbReference>
<dbReference type="HOGENOM" id="CLU_034716_3_1_0"/>
<sequence>MADLLSPDEVAPVVAGLDRVLGSLDAALLGQPRLHRLVMIGILSRGHVLLEGMPGVGKTVLIRTLGELLRLGFSRVQFTPDLMPGDITGSLILEEGDDGKRSMAFKPGPIFTNVLLADEVNRASPKTQSAMLEAMAERRVTVMGETRELPSPFFVLASQNPIDLEGTYPLPEAQVDRFLFKLNVGRPSAATLEKMISGRRRGEAGAAAAAGAVEADELQRWFAAMERVALPPAVAAYISRLVAATHADDADAPDLVKRYVTHGASPRAAIGLAESARAHALLAGRPVAGFEDVDAVAGPVLNHRMILNYQARFEKVPADDVVAQLLSSVDAVAGAVPAGVTA</sequence>
<dbReference type="InterPro" id="IPR003593">
    <property type="entry name" value="AAA+_ATPase"/>
</dbReference>
<dbReference type="eggNOG" id="COG0714">
    <property type="taxonomic scope" value="Bacteria"/>
</dbReference>
<dbReference type="AlphaFoldDB" id="I0IHK1"/>
<dbReference type="InterPro" id="IPR027417">
    <property type="entry name" value="P-loop_NTPase"/>
</dbReference>